<dbReference type="RefSeq" id="WP_343919696.1">
    <property type="nucleotide sequence ID" value="NZ_BAAAJT010000002.1"/>
</dbReference>
<comment type="caution">
    <text evidence="7">The sequence shown here is derived from an EMBL/GenBank/DDBJ whole genome shotgun (WGS) entry which is preliminary data.</text>
</comment>
<evidence type="ECO:0000256" key="6">
    <source>
        <dbReference type="SAM" id="Phobius"/>
    </source>
</evidence>
<feature type="transmembrane region" description="Helical" evidence="6">
    <location>
        <begin position="220"/>
        <end position="239"/>
    </location>
</feature>
<keyword evidence="2" id="KW-1003">Cell membrane</keyword>
<feature type="transmembrane region" description="Helical" evidence="6">
    <location>
        <begin position="42"/>
        <end position="63"/>
    </location>
</feature>
<keyword evidence="4 6" id="KW-1133">Transmembrane helix</keyword>
<dbReference type="PANTHER" id="PTHR30213">
    <property type="entry name" value="INNER MEMBRANE PROTEIN YHJD"/>
    <property type="match status" value="1"/>
</dbReference>
<feature type="transmembrane region" description="Helical" evidence="6">
    <location>
        <begin position="100"/>
        <end position="125"/>
    </location>
</feature>
<keyword evidence="3 6" id="KW-0812">Transmembrane</keyword>
<proteinExistence type="predicted"/>
<dbReference type="Pfam" id="PF03631">
    <property type="entry name" value="Virul_fac_BrkB"/>
    <property type="match status" value="1"/>
</dbReference>
<organism evidence="7 8">
    <name type="scientific">Nocardioides aestuarii</name>
    <dbReference type="NCBI Taxonomy" id="252231"/>
    <lineage>
        <taxon>Bacteria</taxon>
        <taxon>Bacillati</taxon>
        <taxon>Actinomycetota</taxon>
        <taxon>Actinomycetes</taxon>
        <taxon>Propionibacteriales</taxon>
        <taxon>Nocardioidaceae</taxon>
        <taxon>Nocardioides</taxon>
    </lineage>
</organism>
<feature type="transmembrane region" description="Helical" evidence="6">
    <location>
        <begin position="179"/>
        <end position="208"/>
    </location>
</feature>
<keyword evidence="5 6" id="KW-0472">Membrane</keyword>
<evidence type="ECO:0000313" key="7">
    <source>
        <dbReference type="EMBL" id="MFD1948035.1"/>
    </source>
</evidence>
<dbReference type="InterPro" id="IPR017039">
    <property type="entry name" value="Virul_fac_BrkB"/>
</dbReference>
<comment type="subcellular location">
    <subcellularLocation>
        <location evidence="1">Cell membrane</location>
        <topology evidence="1">Multi-pass membrane protein</topology>
    </subcellularLocation>
</comment>
<dbReference type="PANTHER" id="PTHR30213:SF1">
    <property type="entry name" value="INNER MEMBRANE PROTEIN YHJD"/>
    <property type="match status" value="1"/>
</dbReference>
<evidence type="ECO:0000256" key="3">
    <source>
        <dbReference type="ARBA" id="ARBA00022692"/>
    </source>
</evidence>
<evidence type="ECO:0000256" key="4">
    <source>
        <dbReference type="ARBA" id="ARBA00022989"/>
    </source>
</evidence>
<evidence type="ECO:0000256" key="1">
    <source>
        <dbReference type="ARBA" id="ARBA00004651"/>
    </source>
</evidence>
<protein>
    <submittedName>
        <fullName evidence="7">YihY/virulence factor BrkB family protein</fullName>
    </submittedName>
</protein>
<evidence type="ECO:0000313" key="8">
    <source>
        <dbReference type="Proteomes" id="UP001597351"/>
    </source>
</evidence>
<sequence>MTSPQERLADVRRRRPLIDHVVRMVQHYGAVKGSLQAGAVTYFGFLSFFPILALAFFVVGYVSKVYPGAQDALDTALTDLFPGIDLNLSAFEDGASTAGLIGLAGVLYAGLGWLSAMRQALIVVFEEPERAQPNFVVGKLRDLMTLAVIGVTLLVSVAVTGLISGFATDLLDWLGVDEAFAWLVTLLTVVLGLAANVLLFFTMFVVLAQPRTPRRSLWSGALLGALGFEVLKRASFLLLGSTKNSDAFQVFGIALILLVWIYYFSRVVMYAAAWAHTSREAREQRDRAALEADRAEYAMKELTQVELRETAPASGVSPKAAFAAGGATMLGLVALARRK</sequence>
<dbReference type="PIRSF" id="PIRSF035875">
    <property type="entry name" value="RNase_BN"/>
    <property type="match status" value="1"/>
</dbReference>
<keyword evidence="8" id="KW-1185">Reference proteome</keyword>
<evidence type="ECO:0000256" key="5">
    <source>
        <dbReference type="ARBA" id="ARBA00023136"/>
    </source>
</evidence>
<evidence type="ECO:0000256" key="2">
    <source>
        <dbReference type="ARBA" id="ARBA00022475"/>
    </source>
</evidence>
<reference evidence="8" key="1">
    <citation type="journal article" date="2019" name="Int. J. Syst. Evol. Microbiol.">
        <title>The Global Catalogue of Microorganisms (GCM) 10K type strain sequencing project: providing services to taxonomists for standard genome sequencing and annotation.</title>
        <authorList>
            <consortium name="The Broad Institute Genomics Platform"/>
            <consortium name="The Broad Institute Genome Sequencing Center for Infectious Disease"/>
            <person name="Wu L."/>
            <person name="Ma J."/>
        </authorList>
    </citation>
    <scope>NUCLEOTIDE SEQUENCE [LARGE SCALE GENOMIC DNA]</scope>
    <source>
        <strain evidence="8">CGMCC 1.12477</strain>
    </source>
</reference>
<dbReference type="Proteomes" id="UP001597351">
    <property type="component" value="Unassembled WGS sequence"/>
</dbReference>
<accession>A0ABW4TN98</accession>
<feature type="transmembrane region" description="Helical" evidence="6">
    <location>
        <begin position="146"/>
        <end position="167"/>
    </location>
</feature>
<dbReference type="EMBL" id="JBHUGD010000003">
    <property type="protein sequence ID" value="MFD1948035.1"/>
    <property type="molecule type" value="Genomic_DNA"/>
</dbReference>
<gene>
    <name evidence="7" type="ORF">ACFSDE_14640</name>
</gene>
<feature type="transmembrane region" description="Helical" evidence="6">
    <location>
        <begin position="251"/>
        <end position="275"/>
    </location>
</feature>
<name>A0ABW4TN98_9ACTN</name>